<dbReference type="SUPFAM" id="SSF49899">
    <property type="entry name" value="Concanavalin A-like lectins/glucanases"/>
    <property type="match status" value="3"/>
</dbReference>
<dbReference type="InterPro" id="IPR000315">
    <property type="entry name" value="Znf_B-box"/>
</dbReference>
<dbReference type="PROSITE" id="PS50188">
    <property type="entry name" value="B302_SPRY"/>
    <property type="match status" value="2"/>
</dbReference>
<evidence type="ECO:0000259" key="10">
    <source>
        <dbReference type="PROSITE" id="PS50188"/>
    </source>
</evidence>
<feature type="domain" description="B box-type" evidence="9">
    <location>
        <begin position="673"/>
        <end position="713"/>
    </location>
</feature>
<dbReference type="Proteomes" id="UP001558613">
    <property type="component" value="Unassembled WGS sequence"/>
</dbReference>
<feature type="non-terminal residue" evidence="11">
    <location>
        <position position="1"/>
    </location>
</feature>
<evidence type="ECO:0000256" key="6">
    <source>
        <dbReference type="PROSITE-ProRule" id="PRU00024"/>
    </source>
</evidence>
<evidence type="ECO:0000259" key="9">
    <source>
        <dbReference type="PROSITE" id="PS50119"/>
    </source>
</evidence>
<keyword evidence="1" id="KW-0399">Innate immunity</keyword>
<dbReference type="InterPro" id="IPR003877">
    <property type="entry name" value="SPRY_dom"/>
</dbReference>
<dbReference type="PROSITE" id="PS00518">
    <property type="entry name" value="ZF_RING_1"/>
    <property type="match status" value="3"/>
</dbReference>
<gene>
    <name evidence="11" type="ORF">QQF64_020322</name>
</gene>
<dbReference type="CDD" id="cd13733">
    <property type="entry name" value="SPRY_PRY_C-I_1"/>
    <property type="match status" value="2"/>
</dbReference>
<evidence type="ECO:0000256" key="7">
    <source>
        <dbReference type="SAM" id="Coils"/>
    </source>
</evidence>
<keyword evidence="3 6" id="KW-0863">Zinc-finger</keyword>
<proteinExistence type="predicted"/>
<feature type="domain" description="B box-type" evidence="9">
    <location>
        <begin position="1188"/>
        <end position="1228"/>
    </location>
</feature>
<reference evidence="11 12" key="1">
    <citation type="submission" date="2023-09" db="EMBL/GenBank/DDBJ databases">
        <authorList>
            <person name="Wang M."/>
        </authorList>
    </citation>
    <scope>NUCLEOTIDE SEQUENCE [LARGE SCALE GENOMIC DNA]</scope>
    <source>
        <strain evidence="11">GT-2023</strain>
        <tissue evidence="11">Liver</tissue>
    </source>
</reference>
<dbReference type="SUPFAM" id="SSF57845">
    <property type="entry name" value="B-box zinc-binding domain"/>
    <property type="match status" value="3"/>
</dbReference>
<feature type="domain" description="B30.2/SPRY" evidence="10">
    <location>
        <begin position="354"/>
        <end position="547"/>
    </location>
</feature>
<dbReference type="InterPro" id="IPR006574">
    <property type="entry name" value="PRY"/>
</dbReference>
<dbReference type="InterPro" id="IPR013320">
    <property type="entry name" value="ConA-like_dom_sf"/>
</dbReference>
<feature type="domain" description="RING-type" evidence="8">
    <location>
        <begin position="32"/>
        <end position="72"/>
    </location>
</feature>
<dbReference type="PANTHER" id="PTHR25465:SF32">
    <property type="entry name" value="BLOODTHIRSTY-RELATED GENE FAMILY, MEMBER 16 ISOFORM X1-RELATED"/>
    <property type="match status" value="1"/>
</dbReference>
<dbReference type="Pfam" id="PF00643">
    <property type="entry name" value="zf-B_box"/>
    <property type="match status" value="3"/>
</dbReference>
<evidence type="ECO:0000256" key="1">
    <source>
        <dbReference type="ARBA" id="ARBA00022588"/>
    </source>
</evidence>
<feature type="coiled-coil region" evidence="7">
    <location>
        <begin position="220"/>
        <end position="301"/>
    </location>
</feature>
<dbReference type="InterPro" id="IPR058030">
    <property type="entry name" value="TRIM8/14/16/25/29/45/65_CC"/>
</dbReference>
<dbReference type="PROSITE" id="PS50119">
    <property type="entry name" value="ZF_BBOX"/>
    <property type="match status" value="3"/>
</dbReference>
<dbReference type="InterPro" id="IPR027370">
    <property type="entry name" value="Znf-RING_euk"/>
</dbReference>
<feature type="coiled-coil region" evidence="7">
    <location>
        <begin position="774"/>
        <end position="820"/>
    </location>
</feature>
<organism evidence="11 12">
    <name type="scientific">Cirrhinus molitorella</name>
    <name type="common">mud carp</name>
    <dbReference type="NCBI Taxonomy" id="172907"/>
    <lineage>
        <taxon>Eukaryota</taxon>
        <taxon>Metazoa</taxon>
        <taxon>Chordata</taxon>
        <taxon>Craniata</taxon>
        <taxon>Vertebrata</taxon>
        <taxon>Euteleostomi</taxon>
        <taxon>Actinopterygii</taxon>
        <taxon>Neopterygii</taxon>
        <taxon>Teleostei</taxon>
        <taxon>Ostariophysi</taxon>
        <taxon>Cypriniformes</taxon>
        <taxon>Cyprinidae</taxon>
        <taxon>Labeoninae</taxon>
        <taxon>Labeonini</taxon>
        <taxon>Cirrhinus</taxon>
    </lineage>
</organism>
<dbReference type="Gene3D" id="2.60.120.920">
    <property type="match status" value="3"/>
</dbReference>
<dbReference type="PANTHER" id="PTHR25465">
    <property type="entry name" value="B-BOX DOMAIN CONTAINING"/>
    <property type="match status" value="1"/>
</dbReference>
<dbReference type="InterPro" id="IPR013083">
    <property type="entry name" value="Znf_RING/FYVE/PHD"/>
</dbReference>
<sequence length="1558" mass="179287">ADPAIQSQRRALDCFPSVMSSSSGPLNDELQCSICLDVFTDPVTTPCGHNFCRTCLNKHWTNTQTCFCPFCKETFSRRPDLKINTTLREVVQHFKVKLKRGRSEVFCDICDERKQKAMKSCLTCPSSYCETHLEPHLRVPRLKKHKLINAVENLEDYICQKHERPLELFCRDDQTCVCLSCTEGDHRTHNTVPIEDESQQKKNQLVQTQTDVQQMIQNRMKKIQENEHSVEMRKRNTEKEKSSSVELFTDLIHSIERCQSELLKMMEEQQRAAEKQAEDLIKELQQEITDLKRRNTELEQLSHTDDHLHLIQLFSSMCSHPHMKNWTEINTNSSMDVLPMNRALTQLKKTLDGILNEKLLQSGLKWAQKFAVDVTLDPDTANPKLILSDDGKQVSRGDIKQDVPENPKRFGFGCVLAKQGFSSGKFYYEVQVKGKTKWYLGVARESINRKNQKTLTTVHGFWTLILRNENQYTACDNPPVSLSLKVKPEKVGVFVNYEEGLVSFYDVGSNSHIYSFTGQTFTEKLYPYFGPGLKDEVMASSSGPLNEELQCSICLDVFTDPVTTPCGHNFCRTCLNKHWTNTQTCFCPLCKETFSRKTDLKINTTLREVVQHFKVKLKRGRSEVFCDICDERKQKAMKSCLTCPSSYCETHLEPHLRVPRLKKHKLINAVENLEDYICQKHERPLELFCRDDQTCVCLSCTEGDHRTHNTVPIEEESQQKKNQLVQTQTDVQQMIQNRMKKIQEIEHSVEMRKRNTEKEKSSSVELFTDLIRSIERCQSELLKMMEEQQKAAEKQAEYLIKELQQETTDLKRRNTELEQLSHTDDHLHLIQMFSSLSSHPHTKNWTEISIDSNVDGLHMNTALVQFKKTLDETLDEILIQNLEKQTLDVTLDPDTANPKLILSDDGKQVSRGDIKQDVPENPKRFGFGCVLAKQGFRSGKFYYEVQVKGKTKWYLGVARESINRKNQKTLTTVHGFWTLILRNENQYTACDNPPVSLSLKVKPEKVGVFVNYEEGLVSFYDVGSNSHIYSFTGQTFTEKLYPYFGPGLKDEVMASSSGPLNEELQCSICLDVFTDPVTTPCGHNFCRTCLNKHWTNTQTCFCPLCKETFSRKTDLKINTTLREVVQHFKVKLKRGRSEVFCDICDERKQKAMKSCLTCPSSYCETHLEPHLRVPRLKKHKLINAVENLEDYICQKHERPLELFCRDDQTCVCLSCTEGDHRTHNTVPIEEESQQKKNQLVQTQTDVQQMIQNRMKKIQEIEHSVEMRKRNTEKEKSPSVELFTDLIRSIERCQSELLKMMEEQQKAAEKQAEYLIKELQQETTDLKRRNTELEQLSHTDDHLHLIQMFSSLSSHPHTKNRTEISIDSNVDGLHMNTALVQFKKTLDETLDEILIQSELKYVQTFSVDVTLDPDTANPYLILSDDGKQCEEVQEVRMVGYPLLTPPTPRKLVPGSWSGAPAWRGWLPPSCPVDGLSQVLRFRQSQMTFLRVGGESSLPELRQHPLQMVQVFFPCLRVNDDVIQVGCGIGLVRPQQDVHKTLKCGTMEGEGKGPGTASGH</sequence>
<dbReference type="SMART" id="SM00336">
    <property type="entry name" value="BBOX"/>
    <property type="match status" value="6"/>
</dbReference>
<dbReference type="SMART" id="SM00449">
    <property type="entry name" value="SPRY"/>
    <property type="match status" value="2"/>
</dbReference>
<name>A0ABR3L8V6_9TELE</name>
<dbReference type="Pfam" id="PF25600">
    <property type="entry name" value="TRIM_CC"/>
    <property type="match status" value="3"/>
</dbReference>
<dbReference type="InterPro" id="IPR001870">
    <property type="entry name" value="B30.2/SPRY"/>
</dbReference>
<keyword evidence="12" id="KW-1185">Reference proteome</keyword>
<comment type="caution">
    <text evidence="11">The sequence shown here is derived from an EMBL/GenBank/DDBJ whole genome shotgun (WGS) entry which is preliminary data.</text>
</comment>
<dbReference type="CDD" id="cd19769">
    <property type="entry name" value="Bbox2_TRIM16-like"/>
    <property type="match status" value="3"/>
</dbReference>
<dbReference type="InterPro" id="IPR043136">
    <property type="entry name" value="B30.2/SPRY_sf"/>
</dbReference>
<dbReference type="Gene3D" id="4.10.830.40">
    <property type="match status" value="3"/>
</dbReference>
<dbReference type="Pfam" id="PF00622">
    <property type="entry name" value="SPRY"/>
    <property type="match status" value="2"/>
</dbReference>
<dbReference type="InterPro" id="IPR003613">
    <property type="entry name" value="Ubox_domain"/>
</dbReference>
<evidence type="ECO:0000256" key="5">
    <source>
        <dbReference type="ARBA" id="ARBA00022859"/>
    </source>
</evidence>
<dbReference type="InterPro" id="IPR017907">
    <property type="entry name" value="Znf_RING_CS"/>
</dbReference>
<dbReference type="InterPro" id="IPR051051">
    <property type="entry name" value="E3_ubiq-ligase_TRIM/RNF"/>
</dbReference>
<keyword evidence="4" id="KW-0862">Zinc</keyword>
<evidence type="ECO:0000259" key="8">
    <source>
        <dbReference type="PROSITE" id="PS50089"/>
    </source>
</evidence>
<dbReference type="SMART" id="SM00184">
    <property type="entry name" value="RING"/>
    <property type="match status" value="3"/>
</dbReference>
<dbReference type="PROSITE" id="PS50089">
    <property type="entry name" value="ZF_RING_2"/>
    <property type="match status" value="3"/>
</dbReference>
<protein>
    <submittedName>
        <fullName evidence="11">Uncharacterized protein</fullName>
    </submittedName>
</protein>
<feature type="coiled-coil region" evidence="7">
    <location>
        <begin position="1289"/>
        <end position="1335"/>
    </location>
</feature>
<dbReference type="SMART" id="SM00504">
    <property type="entry name" value="Ubox"/>
    <property type="match status" value="3"/>
</dbReference>
<dbReference type="Pfam" id="PF13445">
    <property type="entry name" value="zf-RING_UBOX"/>
    <property type="match status" value="3"/>
</dbReference>
<dbReference type="SMART" id="SM00589">
    <property type="entry name" value="PRY"/>
    <property type="match status" value="3"/>
</dbReference>
<evidence type="ECO:0000313" key="12">
    <source>
        <dbReference type="Proteomes" id="UP001558613"/>
    </source>
</evidence>
<dbReference type="Pfam" id="PF13765">
    <property type="entry name" value="PRY"/>
    <property type="match status" value="3"/>
</dbReference>
<dbReference type="Gene3D" id="3.30.160.60">
    <property type="entry name" value="Classic Zinc Finger"/>
    <property type="match status" value="3"/>
</dbReference>
<evidence type="ECO:0000256" key="4">
    <source>
        <dbReference type="ARBA" id="ARBA00022833"/>
    </source>
</evidence>
<dbReference type="InterPro" id="IPR003879">
    <property type="entry name" value="Butyrophylin_SPRY"/>
</dbReference>
<dbReference type="SUPFAM" id="SSF57850">
    <property type="entry name" value="RING/U-box"/>
    <property type="match status" value="3"/>
</dbReference>
<evidence type="ECO:0000256" key="3">
    <source>
        <dbReference type="ARBA" id="ARBA00022771"/>
    </source>
</evidence>
<evidence type="ECO:0000313" key="11">
    <source>
        <dbReference type="EMBL" id="KAL1249317.1"/>
    </source>
</evidence>
<evidence type="ECO:0000256" key="2">
    <source>
        <dbReference type="ARBA" id="ARBA00022723"/>
    </source>
</evidence>
<keyword evidence="5" id="KW-0391">Immunity</keyword>
<keyword evidence="2" id="KW-0479">Metal-binding</keyword>
<dbReference type="CDD" id="cd19802">
    <property type="entry name" value="Bbox1_TRIM8-like"/>
    <property type="match status" value="3"/>
</dbReference>
<dbReference type="PRINTS" id="PR01407">
    <property type="entry name" value="BUTYPHLNCDUF"/>
</dbReference>
<accession>A0ABR3L8V6</accession>
<feature type="domain" description="B30.2/SPRY" evidence="10">
    <location>
        <begin position="869"/>
        <end position="1062"/>
    </location>
</feature>
<dbReference type="InterPro" id="IPR001841">
    <property type="entry name" value="Znf_RING"/>
</dbReference>
<feature type="domain" description="B box-type" evidence="9">
    <location>
        <begin position="154"/>
        <end position="194"/>
    </location>
</feature>
<feature type="domain" description="RING-type" evidence="8">
    <location>
        <begin position="551"/>
        <end position="591"/>
    </location>
</feature>
<dbReference type="Gene3D" id="3.30.40.10">
    <property type="entry name" value="Zinc/RING finger domain, C3HC4 (zinc finger)"/>
    <property type="match status" value="3"/>
</dbReference>
<feature type="domain" description="RING-type" evidence="8">
    <location>
        <begin position="1066"/>
        <end position="1106"/>
    </location>
</feature>
<dbReference type="EMBL" id="JAYMGO010000023">
    <property type="protein sequence ID" value="KAL1249317.1"/>
    <property type="molecule type" value="Genomic_DNA"/>
</dbReference>
<keyword evidence="7" id="KW-0175">Coiled coil</keyword>